<feature type="non-terminal residue" evidence="1">
    <location>
        <position position="1"/>
    </location>
</feature>
<protein>
    <submittedName>
        <fullName evidence="1">Uncharacterized protein</fullName>
    </submittedName>
</protein>
<feature type="non-terminal residue" evidence="1">
    <location>
        <position position="97"/>
    </location>
</feature>
<accession>A0A7R9KVJ7</accession>
<name>A0A7R9KVJ7_9ACAR</name>
<evidence type="ECO:0000313" key="2">
    <source>
        <dbReference type="Proteomes" id="UP000759131"/>
    </source>
</evidence>
<keyword evidence="2" id="KW-1185">Reference proteome</keyword>
<dbReference type="Proteomes" id="UP000759131">
    <property type="component" value="Unassembled WGS sequence"/>
</dbReference>
<sequence length="97" mass="11179">QPAAFTNNDEYSPRRLSGLYYPSVLKASKHYITGCMEWKARTCKLLTLLTVVIYQCYCVEICDEISKVPGTDDEYEKICVDPDYVDDIDQDDLCKHN</sequence>
<dbReference type="AlphaFoldDB" id="A0A7R9KVJ7"/>
<dbReference type="EMBL" id="CAJPIZ010007860">
    <property type="protein sequence ID" value="CAG2110656.1"/>
    <property type="molecule type" value="Genomic_DNA"/>
</dbReference>
<gene>
    <name evidence="1" type="ORF">OSB1V03_LOCUS10639</name>
</gene>
<dbReference type="EMBL" id="OC862435">
    <property type="protein sequence ID" value="CAD7630226.1"/>
    <property type="molecule type" value="Genomic_DNA"/>
</dbReference>
<organism evidence="1">
    <name type="scientific">Medioppia subpectinata</name>
    <dbReference type="NCBI Taxonomy" id="1979941"/>
    <lineage>
        <taxon>Eukaryota</taxon>
        <taxon>Metazoa</taxon>
        <taxon>Ecdysozoa</taxon>
        <taxon>Arthropoda</taxon>
        <taxon>Chelicerata</taxon>
        <taxon>Arachnida</taxon>
        <taxon>Acari</taxon>
        <taxon>Acariformes</taxon>
        <taxon>Sarcoptiformes</taxon>
        <taxon>Oribatida</taxon>
        <taxon>Brachypylina</taxon>
        <taxon>Oppioidea</taxon>
        <taxon>Oppiidae</taxon>
        <taxon>Medioppia</taxon>
    </lineage>
</organism>
<reference evidence="1" key="1">
    <citation type="submission" date="2020-11" db="EMBL/GenBank/DDBJ databases">
        <authorList>
            <person name="Tran Van P."/>
        </authorList>
    </citation>
    <scope>NUCLEOTIDE SEQUENCE</scope>
</reference>
<evidence type="ECO:0000313" key="1">
    <source>
        <dbReference type="EMBL" id="CAD7630226.1"/>
    </source>
</evidence>
<proteinExistence type="predicted"/>